<gene>
    <name evidence="1" type="ORF">METZ01_LOCUS123530</name>
</gene>
<evidence type="ECO:0000313" key="1">
    <source>
        <dbReference type="EMBL" id="SVA70676.1"/>
    </source>
</evidence>
<sequence>MIYIFEDQEGEVIEVSMPHTELDQYKIDNPHLKQIITAPHIVGGVNDRVKVDDGFKSVLSKVAEAHPNSELSDKVGANKSIKEIKTSAVVKKHIAKQTKK</sequence>
<reference evidence="1" key="1">
    <citation type="submission" date="2018-05" db="EMBL/GenBank/DDBJ databases">
        <authorList>
            <person name="Lanie J.A."/>
            <person name="Ng W.-L."/>
            <person name="Kazmierczak K.M."/>
            <person name="Andrzejewski T.M."/>
            <person name="Davidsen T.M."/>
            <person name="Wayne K.J."/>
            <person name="Tettelin H."/>
            <person name="Glass J.I."/>
            <person name="Rusch D."/>
            <person name="Podicherti R."/>
            <person name="Tsui H.-C.T."/>
            <person name="Winkler M.E."/>
        </authorList>
    </citation>
    <scope>NUCLEOTIDE SEQUENCE</scope>
</reference>
<dbReference type="EMBL" id="UINC01017106">
    <property type="protein sequence ID" value="SVA70676.1"/>
    <property type="molecule type" value="Genomic_DNA"/>
</dbReference>
<accession>A0A381Y0Q0</accession>
<proteinExistence type="predicted"/>
<name>A0A381Y0Q0_9ZZZZ</name>
<protein>
    <submittedName>
        <fullName evidence="1">Uncharacterized protein</fullName>
    </submittedName>
</protein>
<organism evidence="1">
    <name type="scientific">marine metagenome</name>
    <dbReference type="NCBI Taxonomy" id="408172"/>
    <lineage>
        <taxon>unclassified sequences</taxon>
        <taxon>metagenomes</taxon>
        <taxon>ecological metagenomes</taxon>
    </lineage>
</organism>
<dbReference type="AlphaFoldDB" id="A0A381Y0Q0"/>